<protein>
    <recommendedName>
        <fullName evidence="2">Erythromycin biosynthesis protein CIII-like C-terminal domain-containing protein</fullName>
    </recommendedName>
</protein>
<gene>
    <name evidence="3" type="ORF">CTEN210_12809</name>
</gene>
<keyword evidence="1" id="KW-1133">Transmembrane helix</keyword>
<feature type="domain" description="Erythromycin biosynthesis protein CIII-like C-terminal" evidence="2">
    <location>
        <begin position="264"/>
        <end position="366"/>
    </location>
</feature>
<dbReference type="SUPFAM" id="SSF53756">
    <property type="entry name" value="UDP-Glycosyltransferase/glycogen phosphorylase"/>
    <property type="match status" value="1"/>
</dbReference>
<reference evidence="3 4" key="1">
    <citation type="journal article" date="2021" name="Sci. Rep.">
        <title>The genome of the diatom Chaetoceros tenuissimus carries an ancient integrated fragment of an extant virus.</title>
        <authorList>
            <person name="Hongo Y."/>
            <person name="Kimura K."/>
            <person name="Takaki Y."/>
            <person name="Yoshida Y."/>
            <person name="Baba S."/>
            <person name="Kobayashi G."/>
            <person name="Nagasaki K."/>
            <person name="Hano T."/>
            <person name="Tomaru Y."/>
        </authorList>
    </citation>
    <scope>NUCLEOTIDE SEQUENCE [LARGE SCALE GENOMIC DNA]</scope>
    <source>
        <strain evidence="3 4">NIES-3715</strain>
    </source>
</reference>
<dbReference type="EMBL" id="BLLK01000051">
    <property type="protein sequence ID" value="GFH56333.1"/>
    <property type="molecule type" value="Genomic_DNA"/>
</dbReference>
<dbReference type="InterPro" id="IPR050426">
    <property type="entry name" value="Glycosyltransferase_28"/>
</dbReference>
<comment type="caution">
    <text evidence="3">The sequence shown here is derived from an EMBL/GenBank/DDBJ whole genome shotgun (WGS) entry which is preliminary data.</text>
</comment>
<dbReference type="GO" id="GO:0016906">
    <property type="term" value="F:sterol 3-beta-glucosyltransferase activity"/>
    <property type="evidence" value="ECO:0007669"/>
    <property type="project" value="UniProtKB-ARBA"/>
</dbReference>
<keyword evidence="1" id="KW-0812">Transmembrane</keyword>
<dbReference type="InterPro" id="IPR010610">
    <property type="entry name" value="EryCIII-like_C"/>
</dbReference>
<dbReference type="PANTHER" id="PTHR48050:SF13">
    <property type="entry name" value="STEROL 3-BETA-GLUCOSYLTRANSFERASE UGT80A2"/>
    <property type="match status" value="1"/>
</dbReference>
<name>A0AAD3D222_9STRA</name>
<feature type="transmembrane region" description="Helical" evidence="1">
    <location>
        <begin position="737"/>
        <end position="758"/>
    </location>
</feature>
<evidence type="ECO:0000256" key="1">
    <source>
        <dbReference type="SAM" id="Phobius"/>
    </source>
</evidence>
<evidence type="ECO:0000259" key="2">
    <source>
        <dbReference type="Pfam" id="PF06722"/>
    </source>
</evidence>
<evidence type="ECO:0000313" key="3">
    <source>
        <dbReference type="EMBL" id="GFH56333.1"/>
    </source>
</evidence>
<keyword evidence="4" id="KW-1185">Reference proteome</keyword>
<keyword evidence="1" id="KW-0472">Membrane</keyword>
<feature type="transmembrane region" description="Helical" evidence="1">
    <location>
        <begin position="810"/>
        <end position="833"/>
    </location>
</feature>
<dbReference type="Proteomes" id="UP001054902">
    <property type="component" value="Unassembled WGS sequence"/>
</dbReference>
<dbReference type="Gene3D" id="3.40.50.2000">
    <property type="entry name" value="Glycogen Phosphorylase B"/>
    <property type="match status" value="2"/>
</dbReference>
<evidence type="ECO:0000313" key="4">
    <source>
        <dbReference type="Proteomes" id="UP001054902"/>
    </source>
</evidence>
<dbReference type="FunFam" id="3.40.50.2000:FF:000009">
    <property type="entry name" value="Sterol 3-beta-glucosyltransferase UGT80A2"/>
    <property type="match status" value="1"/>
</dbReference>
<dbReference type="Pfam" id="PF06722">
    <property type="entry name" value="EryCIII-like_C"/>
    <property type="match status" value="1"/>
</dbReference>
<accession>A0AAD3D222</accession>
<dbReference type="PANTHER" id="PTHR48050">
    <property type="entry name" value="STEROL 3-BETA-GLUCOSYLTRANSFERASE"/>
    <property type="match status" value="1"/>
</dbReference>
<organism evidence="3 4">
    <name type="scientific">Chaetoceros tenuissimus</name>
    <dbReference type="NCBI Taxonomy" id="426638"/>
    <lineage>
        <taxon>Eukaryota</taxon>
        <taxon>Sar</taxon>
        <taxon>Stramenopiles</taxon>
        <taxon>Ochrophyta</taxon>
        <taxon>Bacillariophyta</taxon>
        <taxon>Coscinodiscophyceae</taxon>
        <taxon>Chaetocerotophycidae</taxon>
        <taxon>Chaetocerotales</taxon>
        <taxon>Chaetocerotaceae</taxon>
        <taxon>Chaetoceros</taxon>
    </lineage>
</organism>
<proteinExistence type="predicted"/>
<sequence>MAEGDVFKFFQCVDEIGKEAALTILKNFLHEMRTNKPDILVVASLADYMYYYAHRILKIKVLKLDLQTVGYNPSFAPLGLPTLPFGMHYYLLLTAMKDIFKGFERFDELAIEMGETTLSMTKKEFTREVSNSLKGCGSHVKITCQSHLFRNILRPNLDTDKNIYTGACIVDAEYQTKYSDKFGGDNGQKRIQAFLDQDMKRKPVYIGFGSMLGNTPECMIVTAVKALMYADERGIILGGTACLSFELLCKATEDENVITYAKKNVLFVENASHEWLFPLVKCTVHHGGSGTTQAALRSGVPTIVTPVFLDQFCHSHVVNELGVGKGFKYGKKKLTYIDLGIAIKEVQREEIVNRSKEVSRIVRQENGNKNAANVIEKILNECNEESTIEAMSLESTDLLSRKANAYILPELVIGSLQVIAVACLLTKVGRLKVETAIIQEEEIVSGIIFDRNVVDFTVREAGNMPSKTDPEIGGGKKDNTRILHFKEHPFMKRISMQQSLYRSPDIPSLSWRRISYLKLEGYDGKTIQVGEIHPSDEERKSTGIISSNVIANPSMIAEHLFAYGKAAIGLVNLKRESTKIVTKFRELGNKRGEVKEISRVKEIEDNRFIAVEESDPNILDIAEELFVRMKRWAMSRIAVTRAFPNFFSLIDTSISENNHGIIFSVYRLERHLRYRIQNEVQSKSCCFDEDIFIRLKLFKVIHCLALTMEKCHRMIVNQPSMNCYSVAFLSGALTDKIVATIVLTTQLSLTILLLVSLINQTREDPNDNDIKLDSMIVTPIIAIFSSMLVGKQIVNIKSVNNAYPGMRKSLMGVFDVIANGIVGIAILTIQVILLTHQTTRFDFVINSIATIFILELDDSAVFLDDDAITDLNRRMLMDYFLKKIENIDDRFFLYRNWNEAYNFVELDSKAFKLNDIKAEYTTVEPELPENTEKLLIRLQNKSYNPSDKWEAIATSGEIAAVKMNDNAKLDIKLKWCDQCWGNNHGKLRICLIDENNDIVASEEYKCPNPRPMPATSEEIKKTVETLDAINYVIVIGHGLVSRCQKGRHYVVEKYVGASGHEMHIAEFEMKSSFCWVSGNENEVIQSECQDTIEIVKNGIQNSDSLYFNPHLNLVTQSDLAGTYLSVPGRIDATYEDNYKYNLLIGAGDYFFLMAKLKVDGNRSSAAFFINDSDFIGFDSIDNHIFTHSNSAFYKGLVQSNKGTHNDELFCFKVERKLGTIKFYINDEEVASTANYNVAISTVFWRPWRANLKIYDWTISNSSPSLFHFHQTEEGLDGDDVSYDDFSYNEISSDY</sequence>